<dbReference type="PROSITE" id="PS51194">
    <property type="entry name" value="HELICASE_CTER"/>
    <property type="match status" value="1"/>
</dbReference>
<dbReference type="GO" id="GO:0005524">
    <property type="term" value="F:ATP binding"/>
    <property type="evidence" value="ECO:0007669"/>
    <property type="project" value="UniProtKB-KW"/>
</dbReference>
<dbReference type="SMART" id="SM00490">
    <property type="entry name" value="HELICc"/>
    <property type="match status" value="1"/>
</dbReference>
<dbReference type="PANTHER" id="PTHR12131:SF1">
    <property type="entry name" value="ATP-DEPENDENT RNA HELICASE SUPV3L1, MITOCHONDRIAL-RELATED"/>
    <property type="match status" value="1"/>
</dbReference>
<keyword evidence="1" id="KW-0547">Nucleotide-binding</keyword>
<protein>
    <submittedName>
        <fullName evidence="7">DEAD/DEAH box helicase</fullName>
    </submittedName>
</protein>
<dbReference type="RefSeq" id="WP_149614722.1">
    <property type="nucleotide sequence ID" value="NZ_SEUK01000052.1"/>
</dbReference>
<dbReference type="SUPFAM" id="SSF52540">
    <property type="entry name" value="P-loop containing nucleoside triphosphate hydrolases"/>
    <property type="match status" value="1"/>
</dbReference>
<dbReference type="PROSITE" id="PS51192">
    <property type="entry name" value="HELICASE_ATP_BIND_1"/>
    <property type="match status" value="1"/>
</dbReference>
<evidence type="ECO:0000256" key="3">
    <source>
        <dbReference type="ARBA" id="ARBA00022806"/>
    </source>
</evidence>
<feature type="domain" description="Helicase ATP-binding" evidence="5">
    <location>
        <begin position="101"/>
        <end position="263"/>
    </location>
</feature>
<keyword evidence="3 7" id="KW-0347">Helicase</keyword>
<dbReference type="GO" id="GO:0003676">
    <property type="term" value="F:nucleic acid binding"/>
    <property type="evidence" value="ECO:0007669"/>
    <property type="project" value="InterPro"/>
</dbReference>
<evidence type="ECO:0000259" key="5">
    <source>
        <dbReference type="PROSITE" id="PS51192"/>
    </source>
</evidence>
<evidence type="ECO:0000259" key="6">
    <source>
        <dbReference type="PROSITE" id="PS51194"/>
    </source>
</evidence>
<proteinExistence type="predicted"/>
<dbReference type="GO" id="GO:0016787">
    <property type="term" value="F:hydrolase activity"/>
    <property type="evidence" value="ECO:0007669"/>
    <property type="project" value="UniProtKB-KW"/>
</dbReference>
<evidence type="ECO:0000256" key="4">
    <source>
        <dbReference type="ARBA" id="ARBA00022840"/>
    </source>
</evidence>
<dbReference type="EMBL" id="SEUK01000052">
    <property type="protein sequence ID" value="KAA1158735.1"/>
    <property type="molecule type" value="Genomic_DNA"/>
</dbReference>
<evidence type="ECO:0000256" key="1">
    <source>
        <dbReference type="ARBA" id="ARBA00022741"/>
    </source>
</evidence>
<comment type="caution">
    <text evidence="7">The sequence shown here is derived from an EMBL/GenBank/DDBJ whole genome shotgun (WGS) entry which is preliminary data.</text>
</comment>
<dbReference type="Pfam" id="PF00271">
    <property type="entry name" value="Helicase_C"/>
    <property type="match status" value="1"/>
</dbReference>
<evidence type="ECO:0000313" key="8">
    <source>
        <dbReference type="Proteomes" id="UP000324162"/>
    </source>
</evidence>
<dbReference type="PANTHER" id="PTHR12131">
    <property type="entry name" value="ATP-DEPENDENT RNA AND DNA HELICASE"/>
    <property type="match status" value="1"/>
</dbReference>
<sequence length="734" mass="83884">MSIDVKDSINPIVYLKTASELLSNPISAASGRDMVIRALDERSRYYRYESILKHLVKKAGLFPYLQSEFDEHDLEDIVTIEANKPVAGHDIVFHATQTRVFNQLRDSKNVVLSAPTSMGKSEILANILSVDRYHTVVLIVPTIALIDETRKKLATSLDGLYRIIHHNSQHYDDIVPTIFVLTQERANQRSDIESVDLFIIDEFYKLGFKYNNEGLLKYDERAISLNISLSQLLKKSKQWFFIGPSITNVKGLSRLVGDFTFICSDFRTVSVDIKDYDIAPTDAEMKKKTLLKILKECEGEKTIVYCRSPKSANKLAQLLMTEGEFEEQYKGEFIDWLSKTYDPRWNYCKALKHGVVLHHGVLPRAFQHFSVDIFNRSRRHNVLICTSTIIEGVNTRAKNVVIYENYNGIESIDKFTHNNIKGRAGRMYKHFVGRVYCLQSQPEDDASDELVIPIGDEDSKCPLNLLGSIDSEHLSSGGLEAWENFSQETDIPIEIIRNNSSFEVEKIGCLLKTLESVQLFDFELYKRLNFFKMPTTEALYFIMEQFVEARKKVLTRNGFSVTPKDGKDPVTSICGKFRAFLAADSVEGYLKQQMEWKHEQLLEGDYSQNEFDEQMSGVIDDELKIISNVYGFSFPNFLSLFADILYYLNKKNITGLTFDYSHIISDMEHQKLTAGYAAIHEMGVPHQTLKLLREKLVDVDDTSVDDISLAIKAAQPLIESFGRVDKYFINAAKL</sequence>
<name>A0AB73BEU9_9GAMM</name>
<dbReference type="InterPro" id="IPR011545">
    <property type="entry name" value="DEAD/DEAH_box_helicase_dom"/>
</dbReference>
<evidence type="ECO:0000256" key="2">
    <source>
        <dbReference type="ARBA" id="ARBA00022801"/>
    </source>
</evidence>
<gene>
    <name evidence="7" type="ORF">EU508_14655</name>
</gene>
<reference evidence="7 8" key="1">
    <citation type="submission" date="2019-01" db="EMBL/GenBank/DDBJ databases">
        <title>Genome sequences of marine Pseudoalteromonas species.</title>
        <authorList>
            <person name="Boraston A.B."/>
            <person name="Hehemann J.-H."/>
            <person name="Vickers C.J."/>
            <person name="Salama-Alber O."/>
            <person name="Abe K."/>
            <person name="Hettle A.J."/>
        </authorList>
    </citation>
    <scope>NUCLEOTIDE SEQUENCE [LARGE SCALE GENOMIC DNA]</scope>
    <source>
        <strain evidence="7 8">PS42</strain>
    </source>
</reference>
<dbReference type="Gene3D" id="3.40.50.300">
    <property type="entry name" value="P-loop containing nucleotide triphosphate hydrolases"/>
    <property type="match status" value="2"/>
</dbReference>
<dbReference type="AlphaFoldDB" id="A0AB73BEU9"/>
<keyword evidence="4" id="KW-0067">ATP-binding</keyword>
<dbReference type="InterPro" id="IPR001650">
    <property type="entry name" value="Helicase_C-like"/>
</dbReference>
<feature type="domain" description="Helicase C-terminal" evidence="6">
    <location>
        <begin position="289"/>
        <end position="493"/>
    </location>
</feature>
<evidence type="ECO:0000313" key="7">
    <source>
        <dbReference type="EMBL" id="KAA1158735.1"/>
    </source>
</evidence>
<dbReference type="Pfam" id="PF00270">
    <property type="entry name" value="DEAD"/>
    <property type="match status" value="1"/>
</dbReference>
<dbReference type="InterPro" id="IPR027417">
    <property type="entry name" value="P-loop_NTPase"/>
</dbReference>
<dbReference type="Proteomes" id="UP000324162">
    <property type="component" value="Unassembled WGS sequence"/>
</dbReference>
<accession>A0AB73BEU9</accession>
<keyword evidence="2" id="KW-0378">Hydrolase</keyword>
<dbReference type="InterPro" id="IPR014001">
    <property type="entry name" value="Helicase_ATP-bd"/>
</dbReference>
<dbReference type="GO" id="GO:0004386">
    <property type="term" value="F:helicase activity"/>
    <property type="evidence" value="ECO:0007669"/>
    <property type="project" value="UniProtKB-KW"/>
</dbReference>
<dbReference type="InterPro" id="IPR050699">
    <property type="entry name" value="RNA-DNA_Helicase"/>
</dbReference>
<organism evidence="7 8">
    <name type="scientific">Pseudoalteromonas fuliginea</name>
    <dbReference type="NCBI Taxonomy" id="1872678"/>
    <lineage>
        <taxon>Bacteria</taxon>
        <taxon>Pseudomonadati</taxon>
        <taxon>Pseudomonadota</taxon>
        <taxon>Gammaproteobacteria</taxon>
        <taxon>Alteromonadales</taxon>
        <taxon>Pseudoalteromonadaceae</taxon>
        <taxon>Pseudoalteromonas</taxon>
    </lineage>
</organism>